<reference evidence="6" key="2">
    <citation type="submission" date="2021-04" db="EMBL/GenBank/DDBJ databases">
        <authorList>
            <person name="Gilroy R."/>
        </authorList>
    </citation>
    <scope>NUCLEOTIDE SEQUENCE</scope>
    <source>
        <strain evidence="6">378</strain>
    </source>
</reference>
<feature type="domain" description="FAD/NAD(P)-binding" evidence="5">
    <location>
        <begin position="9"/>
        <end position="329"/>
    </location>
</feature>
<organism evidence="6 7">
    <name type="scientific">Candidatus Anaerobiospirillum pullicola</name>
    <dbReference type="NCBI Taxonomy" id="2838451"/>
    <lineage>
        <taxon>Bacteria</taxon>
        <taxon>Pseudomonadati</taxon>
        <taxon>Pseudomonadota</taxon>
        <taxon>Gammaproteobacteria</taxon>
        <taxon>Aeromonadales</taxon>
        <taxon>Succinivibrionaceae</taxon>
        <taxon>Anaerobiospirillum</taxon>
    </lineage>
</organism>
<dbReference type="PANTHER" id="PTHR43014:SF4">
    <property type="entry name" value="PYRIDINE NUCLEOTIDE-DISULFIDE OXIDOREDUCTASE RCLA-RELATED"/>
    <property type="match status" value="1"/>
</dbReference>
<dbReference type="InterPro" id="IPR036188">
    <property type="entry name" value="FAD/NAD-bd_sf"/>
</dbReference>
<dbReference type="SUPFAM" id="SSF51905">
    <property type="entry name" value="FAD/NAD(P)-binding domain"/>
    <property type="match status" value="2"/>
</dbReference>
<comment type="caution">
    <text evidence="6">The sequence shown here is derived from an EMBL/GenBank/DDBJ whole genome shotgun (WGS) entry which is preliminary data.</text>
</comment>
<dbReference type="InterPro" id="IPR016156">
    <property type="entry name" value="FAD/NAD-linked_Rdtase_dimer_sf"/>
</dbReference>
<evidence type="ECO:0000256" key="3">
    <source>
        <dbReference type="ARBA" id="ARBA00022827"/>
    </source>
</evidence>
<dbReference type="Gene3D" id="3.50.50.60">
    <property type="entry name" value="FAD/NAD(P)-binding domain"/>
    <property type="match status" value="2"/>
</dbReference>
<evidence type="ECO:0000259" key="4">
    <source>
        <dbReference type="Pfam" id="PF02852"/>
    </source>
</evidence>
<evidence type="ECO:0000313" key="6">
    <source>
        <dbReference type="EMBL" id="MBU3844538.1"/>
    </source>
</evidence>
<dbReference type="GO" id="GO:0003955">
    <property type="term" value="F:NAD(P)H dehydrogenase (quinone) activity"/>
    <property type="evidence" value="ECO:0007669"/>
    <property type="project" value="TreeGrafter"/>
</dbReference>
<proteinExistence type="predicted"/>
<feature type="domain" description="Pyridine nucleotide-disulphide oxidoreductase dimerisation" evidence="4">
    <location>
        <begin position="355"/>
        <end position="461"/>
    </location>
</feature>
<evidence type="ECO:0000256" key="2">
    <source>
        <dbReference type="ARBA" id="ARBA00022630"/>
    </source>
</evidence>
<dbReference type="Pfam" id="PF07992">
    <property type="entry name" value="Pyr_redox_2"/>
    <property type="match status" value="1"/>
</dbReference>
<name>A0A948TH00_9GAMM</name>
<dbReference type="InterPro" id="IPR004099">
    <property type="entry name" value="Pyr_nucl-diS_OxRdtase_dimer"/>
</dbReference>
<dbReference type="EMBL" id="JAHLFE010000133">
    <property type="protein sequence ID" value="MBU3844538.1"/>
    <property type="molecule type" value="Genomic_DNA"/>
</dbReference>
<dbReference type="Pfam" id="PF02852">
    <property type="entry name" value="Pyr_redox_dim"/>
    <property type="match status" value="1"/>
</dbReference>
<accession>A0A948TH00</accession>
<sequence length="478" mass="52179">MDKKVLSCDTVVIGAGTAGLEAYKAAVASGAHCILVESGPLGTSAKRTGDTPVLALMEAAKKCHALVDLERYGIKTNREFSFDIDNVLNHVRAVRAKDTSDILSFIYQIPELNRLIGKARFVDEHSIVVNESIVVKFRSAVIATGSAPIVPYELSQYGVTGGVYTSNEFFDLDHLPASMAIFGSNREGLLLGQALSYLGVKVVVFGNHRIWELTDDSVIDAAIHAYQQRFELVLDSYTTAIEKYDHGFGIYYLDASNYENVLSVDTILASSVRYPKLDGLNVRSLGLRLDRQGCISVNAQTMQTSISHIFAAGEVTSLGMTIARARHDGKLAGENAVLYPQPPRSVEPDFNINILLTDPELAQVGLSYDEVKMRAKSGSPFVSSEVRISEGLYRICRNDGGTLRLYCDEATHLILGAEMCMYGASHIAHYLGLAIMQKLTIEQVAATTFFSPAYEEVVQKACAIAIKNLARRGQGLYN</sequence>
<evidence type="ECO:0000259" key="5">
    <source>
        <dbReference type="Pfam" id="PF07992"/>
    </source>
</evidence>
<protein>
    <submittedName>
        <fullName evidence="6">FAD-dependent oxidoreductase</fullName>
    </submittedName>
</protein>
<evidence type="ECO:0000313" key="7">
    <source>
        <dbReference type="Proteomes" id="UP000733611"/>
    </source>
</evidence>
<keyword evidence="2" id="KW-0285">Flavoprotein</keyword>
<dbReference type="PRINTS" id="PR00368">
    <property type="entry name" value="FADPNR"/>
</dbReference>
<dbReference type="Gene3D" id="3.30.390.30">
    <property type="match status" value="1"/>
</dbReference>
<dbReference type="PRINTS" id="PR00411">
    <property type="entry name" value="PNDRDTASEI"/>
</dbReference>
<comment type="cofactor">
    <cofactor evidence="1">
        <name>FAD</name>
        <dbReference type="ChEBI" id="CHEBI:57692"/>
    </cofactor>
</comment>
<dbReference type="PANTHER" id="PTHR43014">
    <property type="entry name" value="MERCURIC REDUCTASE"/>
    <property type="match status" value="1"/>
</dbReference>
<reference evidence="6" key="1">
    <citation type="journal article" date="2021" name="PeerJ">
        <title>Extensive microbial diversity within the chicken gut microbiome revealed by metagenomics and culture.</title>
        <authorList>
            <person name="Gilroy R."/>
            <person name="Ravi A."/>
            <person name="Getino M."/>
            <person name="Pursley I."/>
            <person name="Horton D.L."/>
            <person name="Alikhan N.F."/>
            <person name="Baker D."/>
            <person name="Gharbi K."/>
            <person name="Hall N."/>
            <person name="Watson M."/>
            <person name="Adriaenssens E.M."/>
            <person name="Foster-Nyarko E."/>
            <person name="Jarju S."/>
            <person name="Secka A."/>
            <person name="Antonio M."/>
            <person name="Oren A."/>
            <person name="Chaudhuri R.R."/>
            <person name="La Ragione R."/>
            <person name="Hildebrand F."/>
            <person name="Pallen M.J."/>
        </authorList>
    </citation>
    <scope>NUCLEOTIDE SEQUENCE</scope>
    <source>
        <strain evidence="6">378</strain>
    </source>
</reference>
<dbReference type="InterPro" id="IPR023753">
    <property type="entry name" value="FAD/NAD-binding_dom"/>
</dbReference>
<dbReference type="Proteomes" id="UP000733611">
    <property type="component" value="Unassembled WGS sequence"/>
</dbReference>
<dbReference type="AlphaFoldDB" id="A0A948TH00"/>
<gene>
    <name evidence="6" type="ORF">H9847_06695</name>
</gene>
<dbReference type="GO" id="GO:0050660">
    <property type="term" value="F:flavin adenine dinucleotide binding"/>
    <property type="evidence" value="ECO:0007669"/>
    <property type="project" value="TreeGrafter"/>
</dbReference>
<evidence type="ECO:0000256" key="1">
    <source>
        <dbReference type="ARBA" id="ARBA00001974"/>
    </source>
</evidence>
<dbReference type="SUPFAM" id="SSF55424">
    <property type="entry name" value="FAD/NAD-linked reductases, dimerisation (C-terminal) domain"/>
    <property type="match status" value="1"/>
</dbReference>
<keyword evidence="3" id="KW-0274">FAD</keyword>